<dbReference type="PROSITE" id="PS51257">
    <property type="entry name" value="PROKAR_LIPOPROTEIN"/>
    <property type="match status" value="1"/>
</dbReference>
<name>A0A382LA98_9ZZZZ</name>
<protein>
    <recommendedName>
        <fullName evidence="2">Lipoprotein</fullName>
    </recommendedName>
</protein>
<accession>A0A382LA98</accession>
<evidence type="ECO:0000313" key="1">
    <source>
        <dbReference type="EMBL" id="SVC32953.1"/>
    </source>
</evidence>
<organism evidence="1">
    <name type="scientific">marine metagenome</name>
    <dbReference type="NCBI Taxonomy" id="408172"/>
    <lineage>
        <taxon>unclassified sequences</taxon>
        <taxon>metagenomes</taxon>
        <taxon>ecological metagenomes</taxon>
    </lineage>
</organism>
<reference evidence="1" key="1">
    <citation type="submission" date="2018-05" db="EMBL/GenBank/DDBJ databases">
        <authorList>
            <person name="Lanie J.A."/>
            <person name="Ng W.-L."/>
            <person name="Kazmierczak K.M."/>
            <person name="Andrzejewski T.M."/>
            <person name="Davidsen T.M."/>
            <person name="Wayne K.J."/>
            <person name="Tettelin H."/>
            <person name="Glass J.I."/>
            <person name="Rusch D."/>
            <person name="Podicherti R."/>
            <person name="Tsui H.-C.T."/>
            <person name="Winkler M.E."/>
        </authorList>
    </citation>
    <scope>NUCLEOTIDE SEQUENCE</scope>
</reference>
<proteinExistence type="predicted"/>
<dbReference type="AlphaFoldDB" id="A0A382LA98"/>
<gene>
    <name evidence="1" type="ORF">METZ01_LOCUS285807</name>
</gene>
<dbReference type="EMBL" id="UINC01085422">
    <property type="protein sequence ID" value="SVC32953.1"/>
    <property type="molecule type" value="Genomic_DNA"/>
</dbReference>
<sequence>MIKVKSLFVILTVFFLTACGSPDPDIAYLTEQFQSDDGMSEKQAKCLAKGLKKGLKPEQFEKYMMMQRGEEEAGFESFGFALELLPVTLAASVKCGIPMDME</sequence>
<evidence type="ECO:0008006" key="2">
    <source>
        <dbReference type="Google" id="ProtNLM"/>
    </source>
</evidence>